<keyword evidence="1" id="KW-0812">Transmembrane</keyword>
<evidence type="ECO:0000313" key="3">
    <source>
        <dbReference type="EMBL" id="CAF4777381.1"/>
    </source>
</evidence>
<feature type="transmembrane region" description="Helical" evidence="1">
    <location>
        <begin position="21"/>
        <end position="42"/>
    </location>
</feature>
<sequence length="70" mass="8047">MERLICISWPLKRRSSYTQTRAKISILILAILVLLLSIYRLFDLKGIDQASVFSVLACNGTHISMDFMRD</sequence>
<evidence type="ECO:0000313" key="2">
    <source>
        <dbReference type="EMBL" id="CAF4677651.1"/>
    </source>
</evidence>
<gene>
    <name evidence="2" type="ORF">SMN809_LOCUS42147</name>
    <name evidence="3" type="ORF">SMN809_LOCUS46196</name>
</gene>
<proteinExistence type="predicted"/>
<dbReference type="EMBL" id="CAJOBI010120861">
    <property type="protein sequence ID" value="CAF4677651.1"/>
    <property type="molecule type" value="Genomic_DNA"/>
</dbReference>
<organism evidence="2 4">
    <name type="scientific">Rotaria magnacalcarata</name>
    <dbReference type="NCBI Taxonomy" id="392030"/>
    <lineage>
        <taxon>Eukaryota</taxon>
        <taxon>Metazoa</taxon>
        <taxon>Spiralia</taxon>
        <taxon>Gnathifera</taxon>
        <taxon>Rotifera</taxon>
        <taxon>Eurotatoria</taxon>
        <taxon>Bdelloidea</taxon>
        <taxon>Philodinida</taxon>
        <taxon>Philodinidae</taxon>
        <taxon>Rotaria</taxon>
    </lineage>
</organism>
<dbReference type="Proteomes" id="UP000676336">
    <property type="component" value="Unassembled WGS sequence"/>
</dbReference>
<keyword evidence="1" id="KW-1133">Transmembrane helix</keyword>
<feature type="non-terminal residue" evidence="2">
    <location>
        <position position="70"/>
    </location>
</feature>
<evidence type="ECO:0000256" key="1">
    <source>
        <dbReference type="SAM" id="Phobius"/>
    </source>
</evidence>
<comment type="caution">
    <text evidence="2">The sequence shown here is derived from an EMBL/GenBank/DDBJ whole genome shotgun (WGS) entry which is preliminary data.</text>
</comment>
<dbReference type="EMBL" id="CAJOBI010143181">
    <property type="protein sequence ID" value="CAF4777381.1"/>
    <property type="molecule type" value="Genomic_DNA"/>
</dbReference>
<dbReference type="AlphaFoldDB" id="A0A8S3A6V3"/>
<keyword evidence="1" id="KW-0472">Membrane</keyword>
<evidence type="ECO:0000313" key="4">
    <source>
        <dbReference type="Proteomes" id="UP000676336"/>
    </source>
</evidence>
<accession>A0A8S3A6V3</accession>
<protein>
    <submittedName>
        <fullName evidence="2">Uncharacterized protein</fullName>
    </submittedName>
</protein>
<reference evidence="2" key="1">
    <citation type="submission" date="2021-02" db="EMBL/GenBank/DDBJ databases">
        <authorList>
            <person name="Nowell W R."/>
        </authorList>
    </citation>
    <scope>NUCLEOTIDE SEQUENCE</scope>
</reference>
<dbReference type="Gene3D" id="1.20.1070.10">
    <property type="entry name" value="Rhodopsin 7-helix transmembrane proteins"/>
    <property type="match status" value="1"/>
</dbReference>
<name>A0A8S3A6V3_9BILA</name>